<keyword evidence="1" id="KW-0472">Membrane</keyword>
<evidence type="ECO:0000313" key="2">
    <source>
        <dbReference type="EMBL" id="QHO05155.1"/>
    </source>
</evidence>
<evidence type="ECO:0000256" key="1">
    <source>
        <dbReference type="SAM" id="Phobius"/>
    </source>
</evidence>
<sequence length="48" mass="6010">MPLYWVISTFMVLLLMMIVMNIFYYKMIYEFFINKIKVSESVMINFKW</sequence>
<reference evidence="2" key="1">
    <citation type="journal article" date="2020" name="Int. J. Biol. Macromol.">
        <title>The gene arrangement and phylogeny using mitochondrial genomes in spiders (Arachnida: Araneae).</title>
        <authorList>
            <person name="Tyagi K."/>
            <person name="Kumar V."/>
            <person name="Poddar N."/>
            <person name="Prasad P."/>
            <person name="Tyagi I."/>
            <person name="Kundu S."/>
            <person name="Chandra K."/>
        </authorList>
    </citation>
    <scope>NUCLEOTIDE SEQUENCE</scope>
</reference>
<proteinExistence type="predicted"/>
<keyword evidence="1" id="KW-1133">Transmembrane helix</keyword>
<geneLocation type="mitochondrion" evidence="2"/>
<gene>
    <name evidence="2" type="primary">ATP8</name>
</gene>
<dbReference type="AlphaFoldDB" id="A0A6B9VL42"/>
<organism evidence="2">
    <name type="scientific">Cheiracanthium triviale</name>
    <dbReference type="NCBI Taxonomy" id="2653069"/>
    <lineage>
        <taxon>Eukaryota</taxon>
        <taxon>Metazoa</taxon>
        <taxon>Ecdysozoa</taxon>
        <taxon>Arthropoda</taxon>
        <taxon>Chelicerata</taxon>
        <taxon>Arachnida</taxon>
        <taxon>Araneae</taxon>
        <taxon>Araneomorphae</taxon>
        <taxon>Entelegynae</taxon>
        <taxon>Entelegynae incertae sedis</taxon>
        <taxon>Cheiracanthiidae</taxon>
        <taxon>Cheiracanthium</taxon>
    </lineage>
</organism>
<keyword evidence="2" id="KW-0496">Mitochondrion</keyword>
<name>A0A6B9VL42_9ARAC</name>
<dbReference type="EMBL" id="MN334527">
    <property type="protein sequence ID" value="QHO05155.1"/>
    <property type="molecule type" value="Genomic_DNA"/>
</dbReference>
<protein>
    <submittedName>
        <fullName evidence="2">ATP synthase F0 subunit 8</fullName>
    </submittedName>
</protein>
<accession>A0A6B9VL42</accession>
<keyword evidence="1" id="KW-0812">Transmembrane</keyword>
<feature type="transmembrane region" description="Helical" evidence="1">
    <location>
        <begin position="6"/>
        <end position="25"/>
    </location>
</feature>